<evidence type="ECO:0008006" key="3">
    <source>
        <dbReference type="Google" id="ProtNLM"/>
    </source>
</evidence>
<dbReference type="OrthoDB" id="1005072at2"/>
<accession>A0A1H3XWA3</accession>
<sequence length="443" mass="50916">MCKSIDIFQAAITNKELLKYCWKHKLTAEENRVTTDGKEVFVIDQGLHNRQADAPDFFNAKVRINGTLWVGNVVVTDKASDWYLKGMDRKSIYDNVVLAVVGLADTDIINSKGQRIEVMRMHVPQHVTEGYERLMDEGGQTLCHENVSNCTMLTIRAWLSALQTERMEWQLSEVERRVKECGSWDAAYFVTLARTFGMGVNGELMERVAMSIPQSALDYHGDDLFQLEALFLGQAGLLDLEIIPEKYHHDTLMEGYFAKIRNEYLYLAHKYQLRPVDGKLWQPMACGRNRAPHVALSWLANMCYQRKTSLQTMLSIKSAKELHDFLTVTATPYWQMHGHFGACSARSDKALTAERLNLIIINAVVPTLFAYGRAKCKEEYCDRAFDLIEQCKTEKNDITKYWEQKGIKAENAGDSQALIQLQREYCDKHQCLRCRFGYQYLKD</sequence>
<evidence type="ECO:0000313" key="2">
    <source>
        <dbReference type="Proteomes" id="UP000182257"/>
    </source>
</evidence>
<reference evidence="1 2" key="1">
    <citation type="submission" date="2016-10" db="EMBL/GenBank/DDBJ databases">
        <authorList>
            <person name="de Groot N.N."/>
        </authorList>
    </citation>
    <scope>NUCLEOTIDE SEQUENCE [LARGE SCALE GENOMIC DNA]</scope>
    <source>
        <strain evidence="1 2">D31d</strain>
    </source>
</reference>
<dbReference type="Pfam" id="PF11013">
    <property type="entry name" value="DUF2851"/>
    <property type="match status" value="1"/>
</dbReference>
<name>A0A1H3XWA3_XYLRU</name>
<proteinExistence type="predicted"/>
<protein>
    <recommendedName>
        <fullName evidence="3">DUF2851 family protein</fullName>
    </recommendedName>
</protein>
<dbReference type="EMBL" id="FNRF01000001">
    <property type="protein sequence ID" value="SEA03676.1"/>
    <property type="molecule type" value="Genomic_DNA"/>
</dbReference>
<dbReference type="RefSeq" id="WP_074759997.1">
    <property type="nucleotide sequence ID" value="NZ_FNRF01000001.1"/>
</dbReference>
<gene>
    <name evidence="1" type="ORF">SAMN05216462_0396</name>
</gene>
<evidence type="ECO:0000313" key="1">
    <source>
        <dbReference type="EMBL" id="SEA03676.1"/>
    </source>
</evidence>
<dbReference type="InterPro" id="IPR021272">
    <property type="entry name" value="DUF2851"/>
</dbReference>
<dbReference type="Proteomes" id="UP000182257">
    <property type="component" value="Unassembled WGS sequence"/>
</dbReference>
<organism evidence="1 2">
    <name type="scientific">Xylanibacter ruminicola</name>
    <name type="common">Prevotella ruminicola</name>
    <dbReference type="NCBI Taxonomy" id="839"/>
    <lineage>
        <taxon>Bacteria</taxon>
        <taxon>Pseudomonadati</taxon>
        <taxon>Bacteroidota</taxon>
        <taxon>Bacteroidia</taxon>
        <taxon>Bacteroidales</taxon>
        <taxon>Prevotellaceae</taxon>
        <taxon>Xylanibacter</taxon>
    </lineage>
</organism>
<dbReference type="AlphaFoldDB" id="A0A1H3XWA3"/>